<dbReference type="Gene3D" id="1.25.40.10">
    <property type="entry name" value="Tetratricopeptide repeat domain"/>
    <property type="match status" value="1"/>
</dbReference>
<dbReference type="EMBL" id="HBKP01011137">
    <property type="protein sequence ID" value="CAE2217674.1"/>
    <property type="molecule type" value="Transcribed_RNA"/>
</dbReference>
<evidence type="ECO:0000256" key="1">
    <source>
        <dbReference type="PROSITE-ProRule" id="PRU00339"/>
    </source>
</evidence>
<feature type="region of interest" description="Disordered" evidence="2">
    <location>
        <begin position="229"/>
        <end position="268"/>
    </location>
</feature>
<protein>
    <submittedName>
        <fullName evidence="3">Uncharacterized protein</fullName>
    </submittedName>
</protein>
<dbReference type="PROSITE" id="PS50005">
    <property type="entry name" value="TPR"/>
    <property type="match status" value="1"/>
</dbReference>
<feature type="repeat" description="TPR" evidence="1">
    <location>
        <begin position="350"/>
        <end position="383"/>
    </location>
</feature>
<proteinExistence type="predicted"/>
<accession>A0A7S4I3P7</accession>
<dbReference type="InterPro" id="IPR052769">
    <property type="entry name" value="TPR_domain_protein"/>
</dbReference>
<evidence type="ECO:0000256" key="2">
    <source>
        <dbReference type="SAM" id="MobiDB-lite"/>
    </source>
</evidence>
<dbReference type="Pfam" id="PF00515">
    <property type="entry name" value="TPR_1"/>
    <property type="match status" value="1"/>
</dbReference>
<dbReference type="PANTHER" id="PTHR46014:SF1">
    <property type="entry name" value="TETRATRICOPEPTIDE REPEAT PROTEIN 1"/>
    <property type="match status" value="1"/>
</dbReference>
<reference evidence="3" key="1">
    <citation type="submission" date="2021-01" db="EMBL/GenBank/DDBJ databases">
        <authorList>
            <person name="Corre E."/>
            <person name="Pelletier E."/>
            <person name="Niang G."/>
            <person name="Scheremetjew M."/>
            <person name="Finn R."/>
            <person name="Kale V."/>
            <person name="Holt S."/>
            <person name="Cochrane G."/>
            <person name="Meng A."/>
            <person name="Brown T."/>
            <person name="Cohen L."/>
        </authorList>
    </citation>
    <scope>NUCLEOTIDE SEQUENCE</scope>
    <source>
        <strain evidence="3">DIVA3 518/3/11/1/6</strain>
    </source>
</reference>
<dbReference type="PANTHER" id="PTHR46014">
    <property type="entry name" value="TETRATRICOPEPTIDE REPEAT PROTEIN 1"/>
    <property type="match status" value="1"/>
</dbReference>
<dbReference type="SUPFAM" id="SSF48452">
    <property type="entry name" value="TPR-like"/>
    <property type="match status" value="1"/>
</dbReference>
<dbReference type="SMART" id="SM00028">
    <property type="entry name" value="TPR"/>
    <property type="match status" value="3"/>
</dbReference>
<organism evidence="3">
    <name type="scientific">Vannella robusta</name>
    <dbReference type="NCBI Taxonomy" id="1487602"/>
    <lineage>
        <taxon>Eukaryota</taxon>
        <taxon>Amoebozoa</taxon>
        <taxon>Discosea</taxon>
        <taxon>Flabellinia</taxon>
        <taxon>Vannellidae</taxon>
        <taxon>Vannella</taxon>
    </lineage>
</organism>
<evidence type="ECO:0000313" key="3">
    <source>
        <dbReference type="EMBL" id="CAE2217674.1"/>
    </source>
</evidence>
<dbReference type="InterPro" id="IPR019734">
    <property type="entry name" value="TPR_rpt"/>
</dbReference>
<feature type="compositionally biased region" description="Acidic residues" evidence="2">
    <location>
        <begin position="232"/>
        <end position="265"/>
    </location>
</feature>
<sequence>MCFSRTINAGKENGGKAENFHFSSSLSCLHFVMTDRTKEYNAYINLAAETLELLHKVKQEQIPEFDTVHYRQLATNLCHFQERWATPMELPFGMGTDLKKPIDVQRDPKVLLNLDCAVENPTENGSLVIRETSTWKYLVENGQLAGEEATEITFAAWIVDLFNVLCAVSKCDKLSHLHLDCRSLASRWYYHASETDFNESNPSSEEPDTAREKRAVVKAQSILNSILFGGDLPEEDEEEDEEFEDADDSEEEEEEEEEDYSNLTEEELKDRSAKAADFKAQGNKLFLANQPEQAVDLYTQAIVTCPSVEPYLKEKAIYYGNRSAALVKLFQFEAVEKDCTKALAIDPNYLKVLLRRANAYEELEMLDEAYQDYKKILEIDPQNYQAQKCSTLLEAVLSDDGSGCINSDMIQSALTNMMAKAAQRREQQLELERLQGTENIDSSNEGDELVFKENEHQTEIREKIIKCVEEMKSYFPHPSQPIYFIRLLEKMKLEPNSPWFPWGTPPVSRMESETESLQDPQAKQSFQEIINALSSAV</sequence>
<dbReference type="InterPro" id="IPR011990">
    <property type="entry name" value="TPR-like_helical_dom_sf"/>
</dbReference>
<keyword evidence="1" id="KW-0802">TPR repeat</keyword>
<dbReference type="AlphaFoldDB" id="A0A7S4I3P7"/>
<feature type="region of interest" description="Disordered" evidence="2">
    <location>
        <begin position="195"/>
        <end position="214"/>
    </location>
</feature>
<gene>
    <name evidence="3" type="ORF">VSP0166_LOCUS7822</name>
</gene>
<name>A0A7S4I3P7_9EUKA</name>